<feature type="compositionally biased region" description="Basic and acidic residues" evidence="1">
    <location>
        <begin position="49"/>
        <end position="83"/>
    </location>
</feature>
<organism evidence="2 3">
    <name type="scientific">Shewanella salipaludis</name>
    <dbReference type="NCBI Taxonomy" id="2723052"/>
    <lineage>
        <taxon>Bacteria</taxon>
        <taxon>Pseudomonadati</taxon>
        <taxon>Pseudomonadota</taxon>
        <taxon>Gammaproteobacteria</taxon>
        <taxon>Alteromonadales</taxon>
        <taxon>Shewanellaceae</taxon>
        <taxon>Shewanella</taxon>
    </lineage>
</organism>
<keyword evidence="3" id="KW-1185">Reference proteome</keyword>
<dbReference type="Proteomes" id="UP000737113">
    <property type="component" value="Unassembled WGS sequence"/>
</dbReference>
<sequence length="98" mass="11317">MISLDSMYAMLARPVRSVFRPKRTVEPVAAATKIATDSHEAPQSQLPPRLERRKTSIDRRRDPDADRRHHTETDRRRSSRQETDANSQTPTDHIDVEV</sequence>
<reference evidence="2" key="1">
    <citation type="submission" date="2020-04" db="EMBL/GenBank/DDBJ databases">
        <title>Description of Shewanella salipaludis sp. nov., isolated from a salt marsh.</title>
        <authorList>
            <person name="Park S."/>
            <person name="Yoon J.-H."/>
        </authorList>
    </citation>
    <scope>NUCLEOTIDE SEQUENCE</scope>
    <source>
        <strain evidence="2">SHSM-M6</strain>
    </source>
</reference>
<name>A0A972JKN5_9GAMM</name>
<accession>A0A972JKN5</accession>
<comment type="caution">
    <text evidence="2">The sequence shown here is derived from an EMBL/GenBank/DDBJ whole genome shotgun (WGS) entry which is preliminary data.</text>
</comment>
<protein>
    <submittedName>
        <fullName evidence="2">Uncharacterized protein</fullName>
    </submittedName>
</protein>
<evidence type="ECO:0000313" key="3">
    <source>
        <dbReference type="Proteomes" id="UP000737113"/>
    </source>
</evidence>
<proteinExistence type="predicted"/>
<evidence type="ECO:0000256" key="1">
    <source>
        <dbReference type="SAM" id="MobiDB-lite"/>
    </source>
</evidence>
<dbReference type="EMBL" id="JAAXYH010000011">
    <property type="protein sequence ID" value="NMH66380.1"/>
    <property type="molecule type" value="Genomic_DNA"/>
</dbReference>
<gene>
    <name evidence="2" type="ORF">HC757_14555</name>
</gene>
<feature type="region of interest" description="Disordered" evidence="1">
    <location>
        <begin position="30"/>
        <end position="98"/>
    </location>
</feature>
<dbReference type="RefSeq" id="WP_169565104.1">
    <property type="nucleotide sequence ID" value="NZ_JAAXYH010000011.1"/>
</dbReference>
<evidence type="ECO:0000313" key="2">
    <source>
        <dbReference type="EMBL" id="NMH66380.1"/>
    </source>
</evidence>
<dbReference type="AlphaFoldDB" id="A0A972JKN5"/>